<dbReference type="InterPro" id="IPR011015">
    <property type="entry name" value="LEM/LEM-like_dom_sf"/>
</dbReference>
<name>A0A2S2R0C4_9HEMI</name>
<proteinExistence type="predicted"/>
<protein>
    <recommendedName>
        <fullName evidence="1">LEM domain-containing protein</fullName>
    </recommendedName>
</protein>
<gene>
    <name evidence="2" type="ORF">g.36069</name>
</gene>
<dbReference type="InterPro" id="IPR003887">
    <property type="entry name" value="LEM_dom"/>
</dbReference>
<dbReference type="EMBL" id="GGMS01013629">
    <property type="protein sequence ID" value="MBY82832.1"/>
    <property type="molecule type" value="Transcribed_RNA"/>
</dbReference>
<reference evidence="2" key="1">
    <citation type="submission" date="2018-04" db="EMBL/GenBank/DDBJ databases">
        <title>Transcriptome assembly of Sipha flava.</title>
        <authorList>
            <person name="Scully E.D."/>
            <person name="Geib S.M."/>
            <person name="Palmer N.A."/>
            <person name="Koch K."/>
            <person name="Bradshaw J."/>
            <person name="Heng-Moss T."/>
            <person name="Sarath G."/>
        </authorList>
    </citation>
    <scope>NUCLEOTIDE SEQUENCE</scope>
</reference>
<evidence type="ECO:0000259" key="1">
    <source>
        <dbReference type="PROSITE" id="PS50954"/>
    </source>
</evidence>
<dbReference type="SMART" id="SM00540">
    <property type="entry name" value="LEM"/>
    <property type="match status" value="2"/>
</dbReference>
<dbReference type="Pfam" id="PF03020">
    <property type="entry name" value="LEM"/>
    <property type="match status" value="1"/>
</dbReference>
<evidence type="ECO:0000313" key="2">
    <source>
        <dbReference type="EMBL" id="MBY82832.1"/>
    </source>
</evidence>
<sequence>MSSNSTIDDAELKSRLSKYGISYPITNTTRKVLFMKLQKLEMESLKKETNQSVKSIATNSDELMDTSRNDLNEYEIREGMLKHGLKEVPLTDSTRPVISNILRKKK</sequence>
<accession>A0A2S2R0C4</accession>
<dbReference type="Gene3D" id="1.10.720.40">
    <property type="match status" value="1"/>
</dbReference>
<organism evidence="2">
    <name type="scientific">Sipha flava</name>
    <name type="common">yellow sugarcane aphid</name>
    <dbReference type="NCBI Taxonomy" id="143950"/>
    <lineage>
        <taxon>Eukaryota</taxon>
        <taxon>Metazoa</taxon>
        <taxon>Ecdysozoa</taxon>
        <taxon>Arthropoda</taxon>
        <taxon>Hexapoda</taxon>
        <taxon>Insecta</taxon>
        <taxon>Pterygota</taxon>
        <taxon>Neoptera</taxon>
        <taxon>Paraneoptera</taxon>
        <taxon>Hemiptera</taxon>
        <taxon>Sternorrhyncha</taxon>
        <taxon>Aphidomorpha</taxon>
        <taxon>Aphidoidea</taxon>
        <taxon>Aphididae</taxon>
        <taxon>Sipha</taxon>
    </lineage>
</organism>
<feature type="domain" description="LEM" evidence="1">
    <location>
        <begin position="1"/>
        <end position="44"/>
    </location>
</feature>
<feature type="domain" description="LEM" evidence="1">
    <location>
        <begin position="65"/>
        <end position="106"/>
    </location>
</feature>
<dbReference type="PROSITE" id="PS50954">
    <property type="entry name" value="LEM"/>
    <property type="match status" value="2"/>
</dbReference>
<dbReference type="AlphaFoldDB" id="A0A2S2R0C4"/>
<dbReference type="SUPFAM" id="SSF63451">
    <property type="entry name" value="LEM domain"/>
    <property type="match status" value="2"/>
</dbReference>
<dbReference type="CDD" id="cd12934">
    <property type="entry name" value="LEM"/>
    <property type="match status" value="1"/>
</dbReference>